<dbReference type="Pfam" id="PF11867">
    <property type="entry name" value="T1RH-like_C"/>
    <property type="match status" value="1"/>
</dbReference>
<proteinExistence type="predicted"/>
<sequence>MMGNETLRGIVAQLVETIRRNVGIDWTERKNVWAYFRRLLKRVLRKYGCLPGKQERACRGYPRRRRCCPSDR</sequence>
<keyword evidence="3" id="KW-1185">Reference proteome</keyword>
<reference evidence="2" key="1">
    <citation type="submission" date="2021-02" db="EMBL/GenBank/DDBJ databases">
        <authorList>
            <person name="Cremers G."/>
            <person name="Picone N."/>
        </authorList>
    </citation>
    <scope>NUCLEOTIDE SEQUENCE</scope>
    <source>
        <strain evidence="2">PQ17</strain>
    </source>
</reference>
<comment type="caution">
    <text evidence="2">The sequence shown here is derived from an EMBL/GenBank/DDBJ whole genome shotgun (WGS) entry which is preliminary data.</text>
</comment>
<dbReference type="EMBL" id="CAJNOB010000009">
    <property type="protein sequence ID" value="CAF0694747.1"/>
    <property type="molecule type" value="Genomic_DNA"/>
</dbReference>
<dbReference type="Proteomes" id="UP000663859">
    <property type="component" value="Unassembled WGS sequence"/>
</dbReference>
<evidence type="ECO:0000313" key="3">
    <source>
        <dbReference type="Proteomes" id="UP000663859"/>
    </source>
</evidence>
<organism evidence="2 3">
    <name type="scientific">Candidatus Methylacidithermus pantelleriae</name>
    <dbReference type="NCBI Taxonomy" id="2744239"/>
    <lineage>
        <taxon>Bacteria</taxon>
        <taxon>Pseudomonadati</taxon>
        <taxon>Verrucomicrobiota</taxon>
        <taxon>Methylacidiphilae</taxon>
        <taxon>Methylacidiphilales</taxon>
        <taxon>Methylacidiphilaceae</taxon>
        <taxon>Candidatus Methylacidithermus</taxon>
    </lineage>
</organism>
<evidence type="ECO:0000313" key="2">
    <source>
        <dbReference type="EMBL" id="CAF0694747.1"/>
    </source>
</evidence>
<accession>A0A8J2FRX7</accession>
<protein>
    <recommendedName>
        <fullName evidence="1">Type I restriction enzyme HindI endonuclease subunit-like C-terminal domain-containing protein</fullName>
    </recommendedName>
</protein>
<dbReference type="InterPro" id="IPR021810">
    <property type="entry name" value="T1RH-like_C"/>
</dbReference>
<dbReference type="AlphaFoldDB" id="A0A8J2FRX7"/>
<feature type="domain" description="Type I restriction enzyme HindI endonuclease subunit-like C-terminal" evidence="1">
    <location>
        <begin position="2"/>
        <end position="58"/>
    </location>
</feature>
<name>A0A8J2FRX7_9BACT</name>
<evidence type="ECO:0000259" key="1">
    <source>
        <dbReference type="Pfam" id="PF11867"/>
    </source>
</evidence>
<gene>
    <name evidence="2" type="ORF">MPNT_170054</name>
</gene>